<comment type="similarity">
    <text evidence="7 8">Belongs to the autoinducer synthase family.</text>
</comment>
<comment type="catalytic activity">
    <reaction evidence="6 8">
        <text>a fatty acyl-[ACP] + S-adenosyl-L-methionine = an N-acyl-L-homoserine lactone + S-methyl-5'-thioadenosine + holo-[ACP] + H(+)</text>
        <dbReference type="Rhea" id="RHEA:10096"/>
        <dbReference type="Rhea" id="RHEA-COMP:9685"/>
        <dbReference type="Rhea" id="RHEA-COMP:14125"/>
        <dbReference type="ChEBI" id="CHEBI:15378"/>
        <dbReference type="ChEBI" id="CHEBI:17509"/>
        <dbReference type="ChEBI" id="CHEBI:55474"/>
        <dbReference type="ChEBI" id="CHEBI:59789"/>
        <dbReference type="ChEBI" id="CHEBI:64479"/>
        <dbReference type="ChEBI" id="CHEBI:138651"/>
        <dbReference type="EC" id="2.3.1.184"/>
    </reaction>
</comment>
<reference evidence="10 11" key="1">
    <citation type="submission" date="2016-11" db="EMBL/GenBank/DDBJ databases">
        <authorList>
            <person name="Varghese N."/>
            <person name="Submissions S."/>
        </authorList>
    </citation>
    <scope>NUCLEOTIDE SEQUENCE [LARGE SCALE GENOMIC DNA]</scope>
    <source>
        <strain evidence="10 11">DSM 28249</strain>
    </source>
</reference>
<organism evidence="10 11">
    <name type="scientific">Roseovarius litoreus</name>
    <dbReference type="NCBI Taxonomy" id="1155722"/>
    <lineage>
        <taxon>Bacteria</taxon>
        <taxon>Pseudomonadati</taxon>
        <taxon>Pseudomonadota</taxon>
        <taxon>Alphaproteobacteria</taxon>
        <taxon>Rhodobacterales</taxon>
        <taxon>Roseobacteraceae</taxon>
        <taxon>Roseovarius</taxon>
    </lineage>
</organism>
<keyword evidence="4 8" id="KW-0949">S-adenosyl-L-methionine</keyword>
<dbReference type="Gene3D" id="3.40.630.30">
    <property type="match status" value="1"/>
</dbReference>
<dbReference type="Pfam" id="PF00765">
    <property type="entry name" value="Autoind_synth"/>
    <property type="match status" value="1"/>
</dbReference>
<keyword evidence="11" id="KW-1185">Reference proteome</keyword>
<gene>
    <name evidence="10" type="ORF">SAMN05443432_103204</name>
</gene>
<evidence type="ECO:0000256" key="9">
    <source>
        <dbReference type="SAM" id="MobiDB-lite"/>
    </source>
</evidence>
<evidence type="ECO:0000256" key="3">
    <source>
        <dbReference type="ARBA" id="ARBA00022679"/>
    </source>
</evidence>
<accession>A0A1M7E542</accession>
<protein>
    <recommendedName>
        <fullName evidence="1 8">Acyl-homoserine-lactone synthase</fullName>
        <ecNumber evidence="1 8">2.3.1.184</ecNumber>
    </recommendedName>
    <alternativeName>
        <fullName evidence="8">Autoinducer synthesis protein</fullName>
    </alternativeName>
</protein>
<keyword evidence="2 7" id="KW-0673">Quorum sensing</keyword>
<evidence type="ECO:0000313" key="10">
    <source>
        <dbReference type="EMBL" id="SHL86827.1"/>
    </source>
</evidence>
<dbReference type="PRINTS" id="PR01549">
    <property type="entry name" value="AUTOINDCRSYN"/>
</dbReference>
<evidence type="ECO:0000256" key="5">
    <source>
        <dbReference type="ARBA" id="ARBA00022929"/>
    </source>
</evidence>
<dbReference type="PANTHER" id="PTHR39322">
    <property type="entry name" value="ACYL-HOMOSERINE-LACTONE SYNTHASE"/>
    <property type="match status" value="1"/>
</dbReference>
<proteinExistence type="inferred from homology"/>
<dbReference type="RefSeq" id="WP_149779000.1">
    <property type="nucleotide sequence ID" value="NZ_FRCB01000003.1"/>
</dbReference>
<dbReference type="EC" id="2.3.1.184" evidence="1 8"/>
<evidence type="ECO:0000256" key="8">
    <source>
        <dbReference type="RuleBase" id="RU361135"/>
    </source>
</evidence>
<name>A0A1M7E542_9RHOB</name>
<dbReference type="PANTHER" id="PTHR39322:SF1">
    <property type="entry name" value="ISOVALERYL-HOMOSERINE LACTONE SYNTHASE"/>
    <property type="match status" value="1"/>
</dbReference>
<evidence type="ECO:0000256" key="1">
    <source>
        <dbReference type="ARBA" id="ARBA00012340"/>
    </source>
</evidence>
<dbReference type="InterPro" id="IPR018311">
    <property type="entry name" value="Autoind_synth_CS"/>
</dbReference>
<dbReference type="InterPro" id="IPR001690">
    <property type="entry name" value="Autoind_synthase"/>
</dbReference>
<keyword evidence="5 7" id="KW-0071">Autoinducer synthesis</keyword>
<dbReference type="GO" id="GO:0009372">
    <property type="term" value="P:quorum sensing"/>
    <property type="evidence" value="ECO:0007669"/>
    <property type="project" value="UniProtKB-UniRule"/>
</dbReference>
<feature type="region of interest" description="Disordered" evidence="9">
    <location>
        <begin position="1"/>
        <end position="35"/>
    </location>
</feature>
<dbReference type="SUPFAM" id="SSF55729">
    <property type="entry name" value="Acyl-CoA N-acyltransferases (Nat)"/>
    <property type="match status" value="1"/>
</dbReference>
<dbReference type="PROSITE" id="PS51187">
    <property type="entry name" value="AUTOINDUCER_SYNTH_2"/>
    <property type="match status" value="1"/>
</dbReference>
<evidence type="ECO:0000256" key="7">
    <source>
        <dbReference type="PROSITE-ProRule" id="PRU00533"/>
    </source>
</evidence>
<evidence type="ECO:0000256" key="4">
    <source>
        <dbReference type="ARBA" id="ARBA00022691"/>
    </source>
</evidence>
<keyword evidence="3 8" id="KW-0808">Transferase</keyword>
<dbReference type="AlphaFoldDB" id="A0A1M7E542"/>
<evidence type="ECO:0000256" key="6">
    <source>
        <dbReference type="ARBA" id="ARBA00048576"/>
    </source>
</evidence>
<evidence type="ECO:0000256" key="2">
    <source>
        <dbReference type="ARBA" id="ARBA00022654"/>
    </source>
</evidence>
<dbReference type="GO" id="GO:0061579">
    <property type="term" value="F:N-acyl homoserine lactone synthase activity"/>
    <property type="evidence" value="ECO:0007669"/>
    <property type="project" value="UniProtKB-UniRule"/>
</dbReference>
<dbReference type="Proteomes" id="UP000322545">
    <property type="component" value="Unassembled WGS sequence"/>
</dbReference>
<dbReference type="GO" id="GO:0007165">
    <property type="term" value="P:signal transduction"/>
    <property type="evidence" value="ECO:0007669"/>
    <property type="project" value="TreeGrafter"/>
</dbReference>
<dbReference type="InterPro" id="IPR016181">
    <property type="entry name" value="Acyl_CoA_acyltransferase"/>
</dbReference>
<sequence length="248" mass="28085">MKTFKVPPETSPAASVFPELSPDGAPSRSLTSSRDKKRLRIRAERNQSTGIANVRASSLSFANMHNYGELLVNYLRARKHVFIDQLDWDIYQTDGMEFDQYDTPQCRWIVVHEFGEILAGIRLLPTTARCGIYSYMLRDAQRGILDNLPTDVLFMQAPVDPKVWEAARVFITETVPAQRRFDIQQVLVSKLISTARAEGASHVIGIVPAIWARWLRRLDLRAVPIGPRFHIDGTYSQAILFNAVNAMN</sequence>
<dbReference type="PROSITE" id="PS00949">
    <property type="entry name" value="AUTOINDUCER_SYNTH_1"/>
    <property type="match status" value="1"/>
</dbReference>
<dbReference type="EMBL" id="FRCB01000003">
    <property type="protein sequence ID" value="SHL86827.1"/>
    <property type="molecule type" value="Genomic_DNA"/>
</dbReference>
<evidence type="ECO:0000313" key="11">
    <source>
        <dbReference type="Proteomes" id="UP000322545"/>
    </source>
</evidence>